<keyword evidence="9" id="KW-0028">Amino-acid biosynthesis</keyword>
<evidence type="ECO:0000313" key="12">
    <source>
        <dbReference type="Proteomes" id="UP001271769"/>
    </source>
</evidence>
<feature type="domain" description="Aminotransferase class I/classII large" evidence="10">
    <location>
        <begin position="30"/>
        <end position="353"/>
    </location>
</feature>
<evidence type="ECO:0000259" key="10">
    <source>
        <dbReference type="Pfam" id="PF00155"/>
    </source>
</evidence>
<comment type="caution">
    <text evidence="11">The sequence shown here is derived from an EMBL/GenBank/DDBJ whole genome shotgun (WGS) entry which is preliminary data.</text>
</comment>
<keyword evidence="12" id="KW-1185">Reference proteome</keyword>
<comment type="subunit">
    <text evidence="4 9">Homodimer.</text>
</comment>
<organism evidence="11 12">
    <name type="scientific">Dongia rigui</name>
    <dbReference type="NCBI Taxonomy" id="940149"/>
    <lineage>
        <taxon>Bacteria</taxon>
        <taxon>Pseudomonadati</taxon>
        <taxon>Pseudomonadota</taxon>
        <taxon>Alphaproteobacteria</taxon>
        <taxon>Rhodospirillales</taxon>
        <taxon>Dongiaceae</taxon>
        <taxon>Dongia</taxon>
    </lineage>
</organism>
<dbReference type="GO" id="GO:0004400">
    <property type="term" value="F:histidinol-phosphate transaminase activity"/>
    <property type="evidence" value="ECO:0007669"/>
    <property type="project" value="UniProtKB-EC"/>
</dbReference>
<comment type="catalytic activity">
    <reaction evidence="8 9">
        <text>L-histidinol phosphate + 2-oxoglutarate = 3-(imidazol-4-yl)-2-oxopropyl phosphate + L-glutamate</text>
        <dbReference type="Rhea" id="RHEA:23744"/>
        <dbReference type="ChEBI" id="CHEBI:16810"/>
        <dbReference type="ChEBI" id="CHEBI:29985"/>
        <dbReference type="ChEBI" id="CHEBI:57766"/>
        <dbReference type="ChEBI" id="CHEBI:57980"/>
        <dbReference type="EC" id="2.6.1.9"/>
    </reaction>
</comment>
<dbReference type="PANTHER" id="PTHR43643:SF3">
    <property type="entry name" value="HISTIDINOL-PHOSPHATE AMINOTRANSFERASE"/>
    <property type="match status" value="1"/>
</dbReference>
<keyword evidence="5 9" id="KW-0032">Aminotransferase</keyword>
<proteinExistence type="inferred from homology"/>
<keyword evidence="6 9" id="KW-0808">Transferase</keyword>
<dbReference type="RefSeq" id="WP_320499668.1">
    <property type="nucleotide sequence ID" value="NZ_JAXCLX010000001.1"/>
</dbReference>
<dbReference type="PANTHER" id="PTHR43643">
    <property type="entry name" value="HISTIDINOL-PHOSPHATE AMINOTRANSFERASE 2"/>
    <property type="match status" value="1"/>
</dbReference>
<dbReference type="InterPro" id="IPR015422">
    <property type="entry name" value="PyrdxlP-dep_Trfase_small"/>
</dbReference>
<dbReference type="InterPro" id="IPR015421">
    <property type="entry name" value="PyrdxlP-dep_Trfase_major"/>
</dbReference>
<dbReference type="CDD" id="cd00609">
    <property type="entry name" value="AAT_like"/>
    <property type="match status" value="1"/>
</dbReference>
<evidence type="ECO:0000313" key="11">
    <source>
        <dbReference type="EMBL" id="MDY0871263.1"/>
    </source>
</evidence>
<dbReference type="NCBIfam" id="TIGR01141">
    <property type="entry name" value="hisC"/>
    <property type="match status" value="1"/>
</dbReference>
<keyword evidence="9" id="KW-0368">Histidine biosynthesis</keyword>
<feature type="modified residue" description="N6-(pyridoxal phosphate)lysine" evidence="9">
    <location>
        <position position="219"/>
    </location>
</feature>
<reference evidence="11 12" key="1">
    <citation type="journal article" date="2013" name="Antonie Van Leeuwenhoek">
        <title>Dongia rigui sp. nov., isolated from freshwater of a large wetland in Korea.</title>
        <authorList>
            <person name="Baik K.S."/>
            <person name="Hwang Y.M."/>
            <person name="Choi J.S."/>
            <person name="Kwon J."/>
            <person name="Seong C.N."/>
        </authorList>
    </citation>
    <scope>NUCLEOTIDE SEQUENCE [LARGE SCALE GENOMIC DNA]</scope>
    <source>
        <strain evidence="11 12">04SU4-P</strain>
    </source>
</reference>
<comment type="cofactor">
    <cofactor evidence="1 9">
        <name>pyridoxal 5'-phosphate</name>
        <dbReference type="ChEBI" id="CHEBI:597326"/>
    </cofactor>
</comment>
<dbReference type="Proteomes" id="UP001271769">
    <property type="component" value="Unassembled WGS sequence"/>
</dbReference>
<protein>
    <recommendedName>
        <fullName evidence="9">Histidinol-phosphate aminotransferase</fullName>
        <ecNumber evidence="9">2.6.1.9</ecNumber>
    </recommendedName>
    <alternativeName>
        <fullName evidence="9">Imidazole acetol-phosphate transaminase</fullName>
    </alternativeName>
</protein>
<evidence type="ECO:0000256" key="5">
    <source>
        <dbReference type="ARBA" id="ARBA00022576"/>
    </source>
</evidence>
<evidence type="ECO:0000256" key="3">
    <source>
        <dbReference type="ARBA" id="ARBA00007970"/>
    </source>
</evidence>
<dbReference type="InterPro" id="IPR005861">
    <property type="entry name" value="HisP_aminotrans"/>
</dbReference>
<evidence type="ECO:0000256" key="6">
    <source>
        <dbReference type="ARBA" id="ARBA00022679"/>
    </source>
</evidence>
<dbReference type="InterPro" id="IPR004839">
    <property type="entry name" value="Aminotransferase_I/II_large"/>
</dbReference>
<evidence type="ECO:0000256" key="7">
    <source>
        <dbReference type="ARBA" id="ARBA00022898"/>
    </source>
</evidence>
<dbReference type="InterPro" id="IPR050106">
    <property type="entry name" value="HistidinolP_aminotransfase"/>
</dbReference>
<dbReference type="Gene3D" id="3.90.1150.10">
    <property type="entry name" value="Aspartate Aminotransferase, domain 1"/>
    <property type="match status" value="1"/>
</dbReference>
<evidence type="ECO:0000256" key="2">
    <source>
        <dbReference type="ARBA" id="ARBA00005011"/>
    </source>
</evidence>
<comment type="pathway">
    <text evidence="2 9">Amino-acid biosynthesis; L-histidine biosynthesis; L-histidine from 5-phospho-alpha-D-ribose 1-diphosphate: step 7/9.</text>
</comment>
<dbReference type="Gene3D" id="3.40.640.10">
    <property type="entry name" value="Type I PLP-dependent aspartate aminotransferase-like (Major domain)"/>
    <property type="match status" value="1"/>
</dbReference>
<evidence type="ECO:0000256" key="4">
    <source>
        <dbReference type="ARBA" id="ARBA00011738"/>
    </source>
</evidence>
<dbReference type="InterPro" id="IPR015424">
    <property type="entry name" value="PyrdxlP-dep_Trfase"/>
</dbReference>
<evidence type="ECO:0000256" key="8">
    <source>
        <dbReference type="ARBA" id="ARBA00047481"/>
    </source>
</evidence>
<dbReference type="EC" id="2.6.1.9" evidence="9"/>
<sequence>MTLHVRPGILDIAAYVPGEHDLPGSGPIYKMSSNESALGASRLAMEAYVQGAADLHRYPDGASHVLRAGLAREIGAKEDEIICGTGSDDILVLITRAYAGPGDEVLYSRHGFLIYPIAAQSVGATPVTAPEKDLTTDVDALLAAVTPRTKICFVANPNNPTGSYIPASEIRRLREGLPANVLLVIDAAYAEYVDKPDYTDGSELVKEYDNVIMSRTFSKIYGLAALRLGWAYGHKSIIDVLHRIRGVFNVAAPAQLAGVAGLADKDHVKRSKAHNDYWLPWFVAEVKRIGLHPCPSVGNFLLVRFPTDPKLNADAAEKFLKSRRVLVRKMGAYGLPDYLRITIAEEAAVKACAQALGDFVAGAATQ</sequence>
<gene>
    <name evidence="9 11" type="primary">hisC</name>
    <name evidence="11" type="ORF">SMD31_05000</name>
</gene>
<dbReference type="Pfam" id="PF00155">
    <property type="entry name" value="Aminotran_1_2"/>
    <property type="match status" value="1"/>
</dbReference>
<comment type="similarity">
    <text evidence="3 9">Belongs to the class-II pyridoxal-phosphate-dependent aminotransferase family. Histidinol-phosphate aminotransferase subfamily.</text>
</comment>
<evidence type="ECO:0000256" key="9">
    <source>
        <dbReference type="HAMAP-Rule" id="MF_01023"/>
    </source>
</evidence>
<keyword evidence="7 9" id="KW-0663">Pyridoxal phosphate</keyword>
<name>A0ABU5DX30_9PROT</name>
<dbReference type="HAMAP" id="MF_01023">
    <property type="entry name" value="HisC_aminotrans_2"/>
    <property type="match status" value="1"/>
</dbReference>
<accession>A0ABU5DX30</accession>
<dbReference type="SUPFAM" id="SSF53383">
    <property type="entry name" value="PLP-dependent transferases"/>
    <property type="match status" value="1"/>
</dbReference>
<evidence type="ECO:0000256" key="1">
    <source>
        <dbReference type="ARBA" id="ARBA00001933"/>
    </source>
</evidence>
<dbReference type="EMBL" id="JAXCLX010000001">
    <property type="protein sequence ID" value="MDY0871263.1"/>
    <property type="molecule type" value="Genomic_DNA"/>
</dbReference>